<protein>
    <submittedName>
        <fullName evidence="1">Uncharacterized protein</fullName>
    </submittedName>
</protein>
<evidence type="ECO:0000313" key="2">
    <source>
        <dbReference type="Proteomes" id="UP001152795"/>
    </source>
</evidence>
<name>A0A7D9I7E7_PARCT</name>
<sequence length="150" mass="17165">MVAHSEKVEKESACPKCGKQFLQIGCLKKHVNSNLCIKSRITSRTEKQLRESLPVNAALGFAKEVRNLEAPKNMHNDTNTIGQSLFNSMLQESARKECSKQSKRFTLEQKEIMVTCFEEGELDKKKRYTVSKCRELLKKKLGEELTLTEQ</sequence>
<dbReference type="AlphaFoldDB" id="A0A7D9I7E7"/>
<organism evidence="1 2">
    <name type="scientific">Paramuricea clavata</name>
    <name type="common">Red gorgonian</name>
    <name type="synonym">Violescent sea-whip</name>
    <dbReference type="NCBI Taxonomy" id="317549"/>
    <lineage>
        <taxon>Eukaryota</taxon>
        <taxon>Metazoa</taxon>
        <taxon>Cnidaria</taxon>
        <taxon>Anthozoa</taxon>
        <taxon>Octocorallia</taxon>
        <taxon>Malacalcyonacea</taxon>
        <taxon>Plexauridae</taxon>
        <taxon>Paramuricea</taxon>
    </lineage>
</organism>
<dbReference type="Proteomes" id="UP001152795">
    <property type="component" value="Unassembled WGS sequence"/>
</dbReference>
<reference evidence="1" key="1">
    <citation type="submission" date="2020-04" db="EMBL/GenBank/DDBJ databases">
        <authorList>
            <person name="Alioto T."/>
            <person name="Alioto T."/>
            <person name="Gomez Garrido J."/>
        </authorList>
    </citation>
    <scope>NUCLEOTIDE SEQUENCE</scope>
    <source>
        <strain evidence="1">A484AB</strain>
    </source>
</reference>
<dbReference type="EMBL" id="CACRXK020003479">
    <property type="protein sequence ID" value="CAB3998965.1"/>
    <property type="molecule type" value="Genomic_DNA"/>
</dbReference>
<comment type="caution">
    <text evidence="1">The sequence shown here is derived from an EMBL/GenBank/DDBJ whole genome shotgun (WGS) entry which is preliminary data.</text>
</comment>
<proteinExistence type="predicted"/>
<gene>
    <name evidence="1" type="ORF">PACLA_8A015332</name>
</gene>
<keyword evidence="2" id="KW-1185">Reference proteome</keyword>
<evidence type="ECO:0000313" key="1">
    <source>
        <dbReference type="EMBL" id="CAB3998965.1"/>
    </source>
</evidence>
<accession>A0A7D9I7E7</accession>